<accession>U7VAD8</accession>
<reference evidence="7 8" key="1">
    <citation type="submission" date="2013-08" db="EMBL/GenBank/DDBJ databases">
        <authorList>
            <person name="Weinstock G."/>
            <person name="Sodergren E."/>
            <person name="Wylie T."/>
            <person name="Fulton L."/>
            <person name="Fulton R."/>
            <person name="Fronick C."/>
            <person name="O'Laughlin M."/>
            <person name="Godfrey J."/>
            <person name="Miner T."/>
            <person name="Herter B."/>
            <person name="Appelbaum E."/>
            <person name="Cordes M."/>
            <person name="Lek S."/>
            <person name="Wollam A."/>
            <person name="Pepin K.H."/>
            <person name="Palsikar V.B."/>
            <person name="Mitreva M."/>
            <person name="Wilson R.K."/>
        </authorList>
    </citation>
    <scope>NUCLEOTIDE SEQUENCE [LARGE SCALE GENOMIC DNA]</scope>
    <source>
        <strain evidence="7 8">ATCC BAA-474</strain>
    </source>
</reference>
<evidence type="ECO:0000256" key="4">
    <source>
        <dbReference type="ARBA" id="ARBA00022989"/>
    </source>
</evidence>
<dbReference type="Pfam" id="PF03788">
    <property type="entry name" value="LrgA"/>
    <property type="match status" value="1"/>
</dbReference>
<name>U7VAD8_9FUSO</name>
<dbReference type="HOGENOM" id="CLU_113736_2_2_0"/>
<evidence type="ECO:0000313" key="7">
    <source>
        <dbReference type="EMBL" id="ERT68510.1"/>
    </source>
</evidence>
<evidence type="ECO:0000256" key="3">
    <source>
        <dbReference type="ARBA" id="ARBA00022692"/>
    </source>
</evidence>
<organism evidence="7 8">
    <name type="scientific">Cetobacterium somerae ATCC BAA-474</name>
    <dbReference type="NCBI Taxonomy" id="1319815"/>
    <lineage>
        <taxon>Bacteria</taxon>
        <taxon>Fusobacteriati</taxon>
        <taxon>Fusobacteriota</taxon>
        <taxon>Fusobacteriia</taxon>
        <taxon>Fusobacteriales</taxon>
        <taxon>Fusobacteriaceae</taxon>
        <taxon>Cetobacterium</taxon>
    </lineage>
</organism>
<evidence type="ECO:0000256" key="2">
    <source>
        <dbReference type="ARBA" id="ARBA00022475"/>
    </source>
</evidence>
<keyword evidence="5 6" id="KW-0472">Membrane</keyword>
<evidence type="ECO:0000256" key="6">
    <source>
        <dbReference type="SAM" id="Phobius"/>
    </source>
</evidence>
<dbReference type="GO" id="GO:0005886">
    <property type="term" value="C:plasma membrane"/>
    <property type="evidence" value="ECO:0007669"/>
    <property type="project" value="UniProtKB-SubCell"/>
</dbReference>
<keyword evidence="8" id="KW-1185">Reference proteome</keyword>
<evidence type="ECO:0008006" key="9">
    <source>
        <dbReference type="Google" id="ProtNLM"/>
    </source>
</evidence>
<dbReference type="RefSeq" id="WP_023051128.1">
    <property type="nucleotide sequence ID" value="NZ_CP173060.2"/>
</dbReference>
<dbReference type="EMBL" id="AXZF01000062">
    <property type="protein sequence ID" value="ERT68510.1"/>
    <property type="molecule type" value="Genomic_DNA"/>
</dbReference>
<feature type="transmembrane region" description="Helical" evidence="6">
    <location>
        <begin position="86"/>
        <end position="109"/>
    </location>
</feature>
<keyword evidence="3 6" id="KW-0812">Transmembrane</keyword>
<feature type="transmembrane region" description="Helical" evidence="6">
    <location>
        <begin position="57"/>
        <end position="80"/>
    </location>
</feature>
<dbReference type="PANTHER" id="PTHR33931">
    <property type="entry name" value="HOLIN-LIKE PROTEIN CIDA-RELATED"/>
    <property type="match status" value="1"/>
</dbReference>
<keyword evidence="4 6" id="KW-1133">Transmembrane helix</keyword>
<evidence type="ECO:0000256" key="1">
    <source>
        <dbReference type="ARBA" id="ARBA00004651"/>
    </source>
</evidence>
<proteinExistence type="predicted"/>
<dbReference type="eggNOG" id="COG1380">
    <property type="taxonomic scope" value="Bacteria"/>
</dbReference>
<keyword evidence="2" id="KW-1003">Cell membrane</keyword>
<dbReference type="Proteomes" id="UP000017081">
    <property type="component" value="Unassembled WGS sequence"/>
</dbReference>
<evidence type="ECO:0000313" key="8">
    <source>
        <dbReference type="Proteomes" id="UP000017081"/>
    </source>
</evidence>
<protein>
    <recommendedName>
        <fullName evidence="9">LrgA family protein</fullName>
    </recommendedName>
</protein>
<dbReference type="InterPro" id="IPR005538">
    <property type="entry name" value="LrgA/CidA"/>
</dbReference>
<sequence length="122" mass="13627">MIGEFAIILAITYISSIISRYTPIPIPGPVIGILLLFILLNFKILKVENIKNATNLMLTNLAFLFLPPGVGLLKSINILANNWHKLFFVVVVTTIITLVVTGWSVQFIIKRKEEAKKDESTC</sequence>
<gene>
    <name evidence="7" type="ORF">HMPREF0202_01590</name>
</gene>
<dbReference type="STRING" id="1319815.HMPREF0202_01590"/>
<evidence type="ECO:0000256" key="5">
    <source>
        <dbReference type="ARBA" id="ARBA00023136"/>
    </source>
</evidence>
<dbReference type="PANTHER" id="PTHR33931:SF2">
    <property type="entry name" value="HOLIN-LIKE PROTEIN CIDA"/>
    <property type="match status" value="1"/>
</dbReference>
<comment type="subcellular location">
    <subcellularLocation>
        <location evidence="1">Cell membrane</location>
        <topology evidence="1">Multi-pass membrane protein</topology>
    </subcellularLocation>
</comment>
<dbReference type="AlphaFoldDB" id="U7VAD8"/>
<feature type="transmembrane region" description="Helical" evidence="6">
    <location>
        <begin position="26"/>
        <end position="45"/>
    </location>
</feature>
<comment type="caution">
    <text evidence="7">The sequence shown here is derived from an EMBL/GenBank/DDBJ whole genome shotgun (WGS) entry which is preliminary data.</text>
</comment>